<gene>
    <name evidence="1" type="ORF">GCM10022419_110480</name>
</gene>
<protein>
    <recommendedName>
        <fullName evidence="3">Adenylyl-sulfate kinase</fullName>
    </recommendedName>
</protein>
<dbReference type="InterPro" id="IPR027417">
    <property type="entry name" value="P-loop_NTPase"/>
</dbReference>
<sequence length="375" mass="39006">MSGDRLPLLWLCGPSGVGKSSLGWEVSSRLGRAGVRTAFVDADQISLCVPLPESGTHHLRARNLAAMWPNFRLAGARCVVLSGFVDSPEEIAEYAKLLPDAALTVCRLRVEPAELKERFLGRGWRPDLVADAVAEAEGLDGTGFADLCVDTSGLTVAKSAELVLNRAGLAAAPGASGDLVPSAPVLDPARVLWISGATAAGKSTAGYEAFSQLVRSGVPAAYVDLKQIGALRPGTGDHLLKARNLAAVWAGHLAAGARCLVVSGDADRDETVRRYAELLPEAALTVVRLHAGPATLAERVALRGGGGGPALPGDELKGLDPAALHRVAERAAADAAALDREGAGDVRIDTDGRSIQEVAEHIFRACPPDSSRPVR</sequence>
<accession>A0ABP6ZEV4</accession>
<dbReference type="RefSeq" id="WP_345574953.1">
    <property type="nucleotide sequence ID" value="NZ_BAABDQ010000043.1"/>
</dbReference>
<organism evidence="1 2">
    <name type="scientific">Nonomuraea rosea</name>
    <dbReference type="NCBI Taxonomy" id="638574"/>
    <lineage>
        <taxon>Bacteria</taxon>
        <taxon>Bacillati</taxon>
        <taxon>Actinomycetota</taxon>
        <taxon>Actinomycetes</taxon>
        <taxon>Streptosporangiales</taxon>
        <taxon>Streptosporangiaceae</taxon>
        <taxon>Nonomuraea</taxon>
    </lineage>
</organism>
<evidence type="ECO:0000313" key="2">
    <source>
        <dbReference type="Proteomes" id="UP001500630"/>
    </source>
</evidence>
<evidence type="ECO:0000313" key="1">
    <source>
        <dbReference type="EMBL" id="GAA3607473.1"/>
    </source>
</evidence>
<evidence type="ECO:0008006" key="3">
    <source>
        <dbReference type="Google" id="ProtNLM"/>
    </source>
</evidence>
<name>A0ABP6ZEV4_9ACTN</name>
<reference evidence="2" key="1">
    <citation type="journal article" date="2019" name="Int. J. Syst. Evol. Microbiol.">
        <title>The Global Catalogue of Microorganisms (GCM) 10K type strain sequencing project: providing services to taxonomists for standard genome sequencing and annotation.</title>
        <authorList>
            <consortium name="The Broad Institute Genomics Platform"/>
            <consortium name="The Broad Institute Genome Sequencing Center for Infectious Disease"/>
            <person name="Wu L."/>
            <person name="Ma J."/>
        </authorList>
    </citation>
    <scope>NUCLEOTIDE SEQUENCE [LARGE SCALE GENOMIC DNA]</scope>
    <source>
        <strain evidence="2">JCM 17326</strain>
    </source>
</reference>
<keyword evidence="2" id="KW-1185">Reference proteome</keyword>
<proteinExistence type="predicted"/>
<dbReference type="Gene3D" id="3.40.50.300">
    <property type="entry name" value="P-loop containing nucleotide triphosphate hydrolases"/>
    <property type="match status" value="2"/>
</dbReference>
<comment type="caution">
    <text evidence="1">The sequence shown here is derived from an EMBL/GenBank/DDBJ whole genome shotgun (WGS) entry which is preliminary data.</text>
</comment>
<dbReference type="EMBL" id="BAABDQ010000043">
    <property type="protein sequence ID" value="GAA3607473.1"/>
    <property type="molecule type" value="Genomic_DNA"/>
</dbReference>
<dbReference type="Proteomes" id="UP001500630">
    <property type="component" value="Unassembled WGS sequence"/>
</dbReference>
<dbReference type="SUPFAM" id="SSF52540">
    <property type="entry name" value="P-loop containing nucleoside triphosphate hydrolases"/>
    <property type="match status" value="2"/>
</dbReference>